<dbReference type="RefSeq" id="WP_262399149.1">
    <property type="nucleotide sequence ID" value="NZ_JACRTB010000005.1"/>
</dbReference>
<sequence>MDDTKNVYKSLTNVDIDVQRRIWDERGRGYYGEYLLFSKLYQFLPGNGKILMNLNIPISADKTTEIDLLLIHETGLYVFEIKHYKGTIYGQDTERTWTQYFRTAPNESFRNPVLQNGYHLRALNNIFPSMPLNSFVVFTNDDCELRISNSNPDLCICRINELEGRLLNRIRQSEYKYSIDKINDIFNQLSVYSPMQKKVEFSDAEPVSFEAWLKPIIENLEKEKAKLQLAKKDYDRKSEEIAKRQRNMLLAAAVFAMGIIAICSAVSIFTINKNLIIQKQSLAEKEKELSAFKQNFLHVDEINNEYITSLASYFSASEQKLEPLTNDAVTFAATIYAETDVYGMALTESTRYIVMTREGKIFEYNMFGESLRYSRIGNIIGKGIRSYGKLSEIQFYGITNPNEIEYIKITDIQLLKLDMFRTIIKDKLELELYSAE</sequence>
<protein>
    <submittedName>
        <fullName evidence="4">NERD domain-containing protein</fullName>
    </submittedName>
</protein>
<organism evidence="4 5">
    <name type="scientific">Yanshouia hominis</name>
    <dbReference type="NCBI Taxonomy" id="2763673"/>
    <lineage>
        <taxon>Bacteria</taxon>
        <taxon>Bacillati</taxon>
        <taxon>Bacillota</taxon>
        <taxon>Clostridia</taxon>
        <taxon>Eubacteriales</taxon>
        <taxon>Oscillospiraceae</taxon>
        <taxon>Yanshouia</taxon>
    </lineage>
</organism>
<evidence type="ECO:0000259" key="3">
    <source>
        <dbReference type="PROSITE" id="PS50965"/>
    </source>
</evidence>
<dbReference type="Proteomes" id="UP000658131">
    <property type="component" value="Unassembled WGS sequence"/>
</dbReference>
<evidence type="ECO:0000313" key="4">
    <source>
        <dbReference type="EMBL" id="MBC8575523.1"/>
    </source>
</evidence>
<dbReference type="EMBL" id="JACRTB010000005">
    <property type="protein sequence ID" value="MBC8575523.1"/>
    <property type="molecule type" value="Genomic_DNA"/>
</dbReference>
<dbReference type="Pfam" id="PF08378">
    <property type="entry name" value="NERD"/>
    <property type="match status" value="1"/>
</dbReference>
<keyword evidence="2" id="KW-0472">Membrane</keyword>
<evidence type="ECO:0000256" key="1">
    <source>
        <dbReference type="SAM" id="Coils"/>
    </source>
</evidence>
<gene>
    <name evidence="4" type="ORF">H8717_03720</name>
</gene>
<feature type="coiled-coil region" evidence="1">
    <location>
        <begin position="217"/>
        <end position="247"/>
    </location>
</feature>
<keyword evidence="2" id="KW-1133">Transmembrane helix</keyword>
<reference evidence="4 5" key="1">
    <citation type="submission" date="2020-08" db="EMBL/GenBank/DDBJ databases">
        <title>Genome public.</title>
        <authorList>
            <person name="Liu C."/>
            <person name="Sun Q."/>
        </authorList>
    </citation>
    <scope>NUCLEOTIDE SEQUENCE [LARGE SCALE GENOMIC DNA]</scope>
    <source>
        <strain evidence="4 5">BX1</strain>
    </source>
</reference>
<keyword evidence="5" id="KW-1185">Reference proteome</keyword>
<keyword evidence="2" id="KW-0812">Transmembrane</keyword>
<dbReference type="InterPro" id="IPR011528">
    <property type="entry name" value="NERD"/>
</dbReference>
<name>A0ABR7NGJ3_9FIRM</name>
<proteinExistence type="predicted"/>
<comment type="caution">
    <text evidence="4">The sequence shown here is derived from an EMBL/GenBank/DDBJ whole genome shotgun (WGS) entry which is preliminary data.</text>
</comment>
<evidence type="ECO:0000313" key="5">
    <source>
        <dbReference type="Proteomes" id="UP000658131"/>
    </source>
</evidence>
<keyword evidence="1" id="KW-0175">Coiled coil</keyword>
<dbReference type="PROSITE" id="PS50965">
    <property type="entry name" value="NERD"/>
    <property type="match status" value="1"/>
</dbReference>
<evidence type="ECO:0000256" key="2">
    <source>
        <dbReference type="SAM" id="Phobius"/>
    </source>
</evidence>
<feature type="transmembrane region" description="Helical" evidence="2">
    <location>
        <begin position="248"/>
        <end position="271"/>
    </location>
</feature>
<feature type="domain" description="NERD" evidence="3">
    <location>
        <begin position="28"/>
        <end position="146"/>
    </location>
</feature>
<accession>A0ABR7NGJ3</accession>